<evidence type="ECO:0000256" key="1">
    <source>
        <dbReference type="SAM" id="MobiDB-lite"/>
    </source>
</evidence>
<reference evidence="2" key="1">
    <citation type="submission" date="2022-07" db="EMBL/GenBank/DDBJ databases">
        <authorList>
            <person name="Macas J."/>
            <person name="Novak P."/>
            <person name="Neumann P."/>
        </authorList>
    </citation>
    <scope>NUCLEOTIDE SEQUENCE</scope>
</reference>
<gene>
    <name evidence="2" type="ORF">CEURO_LOCUS2288</name>
</gene>
<evidence type="ECO:0000313" key="2">
    <source>
        <dbReference type="EMBL" id="CAH9065835.1"/>
    </source>
</evidence>
<dbReference type="Proteomes" id="UP001152484">
    <property type="component" value="Unassembled WGS sequence"/>
</dbReference>
<accession>A0A9P1DZA0</accession>
<sequence>MAAKGSTFLSQTLHLFGAPQIGHVLIISFHNLDLTLSYSFESYKHSFLVVTRNDKKHPNQLQERPIIGVRSTYKQRRRSGVKNQMSGEVDSSRADDSNNVIVF</sequence>
<evidence type="ECO:0000313" key="3">
    <source>
        <dbReference type="Proteomes" id="UP001152484"/>
    </source>
</evidence>
<feature type="region of interest" description="Disordered" evidence="1">
    <location>
        <begin position="76"/>
        <end position="103"/>
    </location>
</feature>
<dbReference type="AlphaFoldDB" id="A0A9P1DZA0"/>
<proteinExistence type="predicted"/>
<organism evidence="2 3">
    <name type="scientific">Cuscuta europaea</name>
    <name type="common">European dodder</name>
    <dbReference type="NCBI Taxonomy" id="41803"/>
    <lineage>
        <taxon>Eukaryota</taxon>
        <taxon>Viridiplantae</taxon>
        <taxon>Streptophyta</taxon>
        <taxon>Embryophyta</taxon>
        <taxon>Tracheophyta</taxon>
        <taxon>Spermatophyta</taxon>
        <taxon>Magnoliopsida</taxon>
        <taxon>eudicotyledons</taxon>
        <taxon>Gunneridae</taxon>
        <taxon>Pentapetalae</taxon>
        <taxon>asterids</taxon>
        <taxon>lamiids</taxon>
        <taxon>Solanales</taxon>
        <taxon>Convolvulaceae</taxon>
        <taxon>Cuscuteae</taxon>
        <taxon>Cuscuta</taxon>
        <taxon>Cuscuta subgen. Cuscuta</taxon>
    </lineage>
</organism>
<protein>
    <submittedName>
        <fullName evidence="2">Uncharacterized protein</fullName>
    </submittedName>
</protein>
<dbReference type="EMBL" id="CAMAPE010000005">
    <property type="protein sequence ID" value="CAH9065835.1"/>
    <property type="molecule type" value="Genomic_DNA"/>
</dbReference>
<name>A0A9P1DZA0_CUSEU</name>
<keyword evidence="3" id="KW-1185">Reference proteome</keyword>
<comment type="caution">
    <text evidence="2">The sequence shown here is derived from an EMBL/GenBank/DDBJ whole genome shotgun (WGS) entry which is preliminary data.</text>
</comment>